<sequence length="194" mass="21453">MEDAEGTATVYVDRDTYFPVQVVSQTSSEDFAHTSTVTYENITLDVEIPDETFELNLPDDVNEQETSMPDVSRHDSYDSLISDTNLAVPSADLPSDFRFDRGVVFENDDYHSVSLTYTDGEESVTVTARGEAISNVDHSDSDRYEAVDVGDTTGYVYTNDDFLTLYIEADQPYSIYGEIGEDTAVSIAEAIVNG</sequence>
<organism evidence="2 3">
    <name type="scientific">Halovenus salina</name>
    <dbReference type="NCBI Taxonomy" id="1510225"/>
    <lineage>
        <taxon>Archaea</taxon>
        <taxon>Methanobacteriati</taxon>
        <taxon>Methanobacteriota</taxon>
        <taxon>Stenosarchaea group</taxon>
        <taxon>Halobacteria</taxon>
        <taxon>Halobacteriales</taxon>
        <taxon>Haloarculaceae</taxon>
        <taxon>Halovenus</taxon>
    </lineage>
</organism>
<name>A0ABD5W700_9EURY</name>
<feature type="domain" description="DUF4367" evidence="1">
    <location>
        <begin position="103"/>
        <end position="191"/>
    </location>
</feature>
<dbReference type="InterPro" id="IPR052944">
    <property type="entry name" value="Sporulation_related"/>
</dbReference>
<dbReference type="EMBL" id="JBHSZI010000006">
    <property type="protein sequence ID" value="MFC7060154.1"/>
    <property type="molecule type" value="Genomic_DNA"/>
</dbReference>
<keyword evidence="3" id="KW-1185">Reference proteome</keyword>
<comment type="caution">
    <text evidence="2">The sequence shown here is derived from an EMBL/GenBank/DDBJ whole genome shotgun (WGS) entry which is preliminary data.</text>
</comment>
<dbReference type="GeneID" id="76632109"/>
<dbReference type="RefSeq" id="WP_368409595.1">
    <property type="nucleotide sequence ID" value="NZ_CP112973.1"/>
</dbReference>
<evidence type="ECO:0000313" key="2">
    <source>
        <dbReference type="EMBL" id="MFC7060154.1"/>
    </source>
</evidence>
<dbReference type="Pfam" id="PF14285">
    <property type="entry name" value="DUF4367"/>
    <property type="match status" value="1"/>
</dbReference>
<protein>
    <submittedName>
        <fullName evidence="2">DUF4367 domain-containing protein</fullName>
    </submittedName>
</protein>
<dbReference type="AlphaFoldDB" id="A0ABD5W700"/>
<dbReference type="Proteomes" id="UP001596445">
    <property type="component" value="Unassembled WGS sequence"/>
</dbReference>
<reference evidence="2 3" key="1">
    <citation type="journal article" date="2019" name="Int. J. Syst. Evol. Microbiol.">
        <title>The Global Catalogue of Microorganisms (GCM) 10K type strain sequencing project: providing services to taxonomists for standard genome sequencing and annotation.</title>
        <authorList>
            <consortium name="The Broad Institute Genomics Platform"/>
            <consortium name="The Broad Institute Genome Sequencing Center for Infectious Disease"/>
            <person name="Wu L."/>
            <person name="Ma J."/>
        </authorList>
    </citation>
    <scope>NUCLEOTIDE SEQUENCE [LARGE SCALE GENOMIC DNA]</scope>
    <source>
        <strain evidence="2 3">JCM 30072</strain>
    </source>
</reference>
<dbReference type="PANTHER" id="PTHR37507:SF2">
    <property type="entry name" value="SPORULATION PROTEIN YDCC"/>
    <property type="match status" value="1"/>
</dbReference>
<dbReference type="PANTHER" id="PTHR37507">
    <property type="entry name" value="SPORULATION PROTEIN YDCC"/>
    <property type="match status" value="1"/>
</dbReference>
<accession>A0ABD5W700</accession>
<evidence type="ECO:0000259" key="1">
    <source>
        <dbReference type="Pfam" id="PF14285"/>
    </source>
</evidence>
<gene>
    <name evidence="2" type="ORF">ACFQQG_20530</name>
</gene>
<evidence type="ECO:0000313" key="3">
    <source>
        <dbReference type="Proteomes" id="UP001596445"/>
    </source>
</evidence>
<proteinExistence type="predicted"/>
<dbReference type="InterPro" id="IPR025377">
    <property type="entry name" value="DUF4367"/>
</dbReference>
<dbReference type="Gene3D" id="2.50.20.10">
    <property type="entry name" value="Lipoprotein localisation LolA/LolB/LppX"/>
    <property type="match status" value="1"/>
</dbReference>